<evidence type="ECO:0000256" key="9">
    <source>
        <dbReference type="ARBA" id="ARBA00022946"/>
    </source>
</evidence>
<dbReference type="OrthoDB" id="308440at2759"/>
<evidence type="ECO:0000313" key="15">
    <source>
        <dbReference type="Proteomes" id="UP000797356"/>
    </source>
</evidence>
<keyword evidence="10" id="KW-0472">Membrane</keyword>
<sequence>MAIRITVSYSGYLAQTLAANAGLRCGNCRFFHDVAGRSPLAFFAGYRRSDNDHPPASAPGPRRSGASDLSKAPASRFFSSSSFSKDPLVKDQAVSNLSVGLLSVVVSGSGSSTAGIGALGISSSMAMGFNPSSLLPFLQQTKWFPCSEFLPGSARSGPVDKGGTVPSETEMVPRNNKGRMVSGQGSRAKESSSSSSMVTAKGLGGKPVKINSGERNGWLSRWMSSCSDDCKTVFAALTVPLLYGSFLAEPRSIPSRSMCPTFDVGDRILAEKVSYLFREPEVTDIVIFKAPTIVQEFGYSSGDVFIKRVVAKAGDYVEVRDGKLLVNGIVQDEEFILEPLDYKMDPVLVPEGCVFVLGDNRNNSFDSHDWGPLPVKNILGRSVLRYWPPSKISDTIYEPNSVQNVLGVS</sequence>
<keyword evidence="9" id="KW-0809">Transit peptide</keyword>
<feature type="region of interest" description="Disordered" evidence="12">
    <location>
        <begin position="155"/>
        <end position="206"/>
    </location>
</feature>
<dbReference type="PRINTS" id="PR00727">
    <property type="entry name" value="LEADERPTASE"/>
</dbReference>
<feature type="active site" evidence="11">
    <location>
        <position position="307"/>
    </location>
</feature>
<feature type="active site" evidence="11">
    <location>
        <position position="257"/>
    </location>
</feature>
<evidence type="ECO:0000259" key="13">
    <source>
        <dbReference type="Pfam" id="PF10502"/>
    </source>
</evidence>
<proteinExistence type="inferred from homology"/>
<gene>
    <name evidence="14" type="ORF">COCNU_14G010290</name>
</gene>
<comment type="similarity">
    <text evidence="4">Belongs to the peptidase S26 family.</text>
</comment>
<accession>A0A8K0NC72</accession>
<evidence type="ECO:0000256" key="2">
    <source>
        <dbReference type="ARBA" id="ARBA00004229"/>
    </source>
</evidence>
<evidence type="ECO:0000256" key="8">
    <source>
        <dbReference type="ARBA" id="ARBA00022801"/>
    </source>
</evidence>
<protein>
    <recommendedName>
        <fullName evidence="5">signal peptidase I</fullName>
        <ecNumber evidence="5">3.4.21.89</ecNumber>
    </recommendedName>
</protein>
<keyword evidence="8" id="KW-0378">Hydrolase</keyword>
<comment type="subcellular location">
    <subcellularLocation>
        <location evidence="3">Membrane</location>
    </subcellularLocation>
    <subcellularLocation>
        <location evidence="2">Plastid</location>
        <location evidence="2">Chloroplast</location>
    </subcellularLocation>
</comment>
<keyword evidence="7" id="KW-0934">Plastid</keyword>
<evidence type="ECO:0000256" key="4">
    <source>
        <dbReference type="ARBA" id="ARBA00009370"/>
    </source>
</evidence>
<dbReference type="AlphaFoldDB" id="A0A8K0NC72"/>
<comment type="catalytic activity">
    <reaction evidence="1">
        <text>Cleavage of hydrophobic, N-terminal signal or leader sequences from secreted and periplasmic proteins.</text>
        <dbReference type="EC" id="3.4.21.89"/>
    </reaction>
</comment>
<dbReference type="GO" id="GO:0010027">
    <property type="term" value="P:thylakoid membrane organization"/>
    <property type="evidence" value="ECO:0007669"/>
    <property type="project" value="TreeGrafter"/>
</dbReference>
<name>A0A8K0NC72_COCNU</name>
<dbReference type="Gene3D" id="2.10.109.10">
    <property type="entry name" value="Umud Fragment, subunit A"/>
    <property type="match status" value="1"/>
</dbReference>
<dbReference type="Pfam" id="PF10502">
    <property type="entry name" value="Peptidase_S26"/>
    <property type="match status" value="1"/>
</dbReference>
<reference evidence="14" key="2">
    <citation type="submission" date="2019-07" db="EMBL/GenBank/DDBJ databases">
        <authorList>
            <person name="Yang Y."/>
            <person name="Bocs S."/>
            <person name="Baudouin L."/>
        </authorList>
    </citation>
    <scope>NUCLEOTIDE SEQUENCE</scope>
    <source>
        <tissue evidence="14">Spear leaf of Hainan Tall coconut</tissue>
    </source>
</reference>
<keyword evidence="15" id="KW-1185">Reference proteome</keyword>
<evidence type="ECO:0000256" key="12">
    <source>
        <dbReference type="SAM" id="MobiDB-lite"/>
    </source>
</evidence>
<evidence type="ECO:0000256" key="6">
    <source>
        <dbReference type="ARBA" id="ARBA00022528"/>
    </source>
</evidence>
<comment type="caution">
    <text evidence="14">The sequence shown here is derived from an EMBL/GenBank/DDBJ whole genome shotgun (WGS) entry which is preliminary data.</text>
</comment>
<dbReference type="InterPro" id="IPR019758">
    <property type="entry name" value="Pept_S26A_signal_pept_1_CS"/>
</dbReference>
<keyword evidence="6" id="KW-0150">Chloroplast</keyword>
<dbReference type="Proteomes" id="UP000797356">
    <property type="component" value="Chromosome 14"/>
</dbReference>
<dbReference type="PANTHER" id="PTHR43390">
    <property type="entry name" value="SIGNAL PEPTIDASE I"/>
    <property type="match status" value="1"/>
</dbReference>
<dbReference type="InterPro" id="IPR036286">
    <property type="entry name" value="LexA/Signal_pep-like_sf"/>
</dbReference>
<organism evidence="14 15">
    <name type="scientific">Cocos nucifera</name>
    <name type="common">Coconut palm</name>
    <dbReference type="NCBI Taxonomy" id="13894"/>
    <lineage>
        <taxon>Eukaryota</taxon>
        <taxon>Viridiplantae</taxon>
        <taxon>Streptophyta</taxon>
        <taxon>Embryophyta</taxon>
        <taxon>Tracheophyta</taxon>
        <taxon>Spermatophyta</taxon>
        <taxon>Magnoliopsida</taxon>
        <taxon>Liliopsida</taxon>
        <taxon>Arecaceae</taxon>
        <taxon>Arecoideae</taxon>
        <taxon>Cocoseae</taxon>
        <taxon>Attaleinae</taxon>
        <taxon>Cocos</taxon>
    </lineage>
</organism>
<evidence type="ECO:0000313" key="14">
    <source>
        <dbReference type="EMBL" id="KAG1368561.1"/>
    </source>
</evidence>
<dbReference type="EC" id="3.4.21.89" evidence="5"/>
<feature type="domain" description="Peptidase S26" evidence="13">
    <location>
        <begin position="231"/>
        <end position="387"/>
    </location>
</feature>
<evidence type="ECO:0000256" key="7">
    <source>
        <dbReference type="ARBA" id="ARBA00022640"/>
    </source>
</evidence>
<dbReference type="GO" id="GO:0009535">
    <property type="term" value="C:chloroplast thylakoid membrane"/>
    <property type="evidence" value="ECO:0007669"/>
    <property type="project" value="TreeGrafter"/>
</dbReference>
<evidence type="ECO:0000256" key="11">
    <source>
        <dbReference type="PIRSR" id="PIRSR600223-1"/>
    </source>
</evidence>
<evidence type="ECO:0000256" key="1">
    <source>
        <dbReference type="ARBA" id="ARBA00000677"/>
    </source>
</evidence>
<reference evidence="14" key="1">
    <citation type="journal article" date="2017" name="Gigascience">
        <title>The genome draft of coconut (Cocos nucifera).</title>
        <authorList>
            <person name="Xiao Y."/>
            <person name="Xu P."/>
            <person name="Fan H."/>
            <person name="Baudouin L."/>
            <person name="Xia W."/>
            <person name="Bocs S."/>
            <person name="Xu J."/>
            <person name="Li Q."/>
            <person name="Guo A."/>
            <person name="Zhou L."/>
            <person name="Li J."/>
            <person name="Wu Y."/>
            <person name="Ma Z."/>
            <person name="Armero A."/>
            <person name="Issali A.E."/>
            <person name="Liu N."/>
            <person name="Peng M."/>
            <person name="Yang Y."/>
        </authorList>
    </citation>
    <scope>NUCLEOTIDE SEQUENCE</scope>
    <source>
        <tissue evidence="14">Spear leaf of Hainan Tall coconut</tissue>
    </source>
</reference>
<dbReference type="CDD" id="cd06530">
    <property type="entry name" value="S26_SPase_I"/>
    <property type="match status" value="1"/>
</dbReference>
<dbReference type="InterPro" id="IPR019533">
    <property type="entry name" value="Peptidase_S26"/>
</dbReference>
<dbReference type="SUPFAM" id="SSF51306">
    <property type="entry name" value="LexA/Signal peptidase"/>
    <property type="match status" value="1"/>
</dbReference>
<dbReference type="EMBL" id="CM017885">
    <property type="protein sequence ID" value="KAG1368561.1"/>
    <property type="molecule type" value="Genomic_DNA"/>
</dbReference>
<dbReference type="InterPro" id="IPR000223">
    <property type="entry name" value="Pept_S26A_signal_pept_1"/>
</dbReference>
<dbReference type="GO" id="GO:0006465">
    <property type="term" value="P:signal peptide processing"/>
    <property type="evidence" value="ECO:0007669"/>
    <property type="project" value="InterPro"/>
</dbReference>
<evidence type="ECO:0000256" key="5">
    <source>
        <dbReference type="ARBA" id="ARBA00013208"/>
    </source>
</evidence>
<evidence type="ECO:0000256" key="3">
    <source>
        <dbReference type="ARBA" id="ARBA00004370"/>
    </source>
</evidence>
<dbReference type="PROSITE" id="PS00761">
    <property type="entry name" value="SPASE_I_3"/>
    <property type="match status" value="1"/>
</dbReference>
<dbReference type="NCBIfam" id="TIGR02227">
    <property type="entry name" value="sigpep_I_bact"/>
    <property type="match status" value="1"/>
</dbReference>
<dbReference type="GO" id="GO:0004252">
    <property type="term" value="F:serine-type endopeptidase activity"/>
    <property type="evidence" value="ECO:0007669"/>
    <property type="project" value="InterPro"/>
</dbReference>
<dbReference type="FunFam" id="2.10.109.10:FF:000012">
    <property type="entry name" value="Peptidase/ serine-type peptidase"/>
    <property type="match status" value="1"/>
</dbReference>
<evidence type="ECO:0000256" key="10">
    <source>
        <dbReference type="ARBA" id="ARBA00023136"/>
    </source>
</evidence>
<dbReference type="PANTHER" id="PTHR43390:SF2">
    <property type="entry name" value="THYLAKOIDAL PROCESSING PEPTIDASE 2, CHLOROPLASTIC-RELATED"/>
    <property type="match status" value="1"/>
</dbReference>
<dbReference type="GO" id="GO:0009003">
    <property type="term" value="F:signal peptidase activity"/>
    <property type="evidence" value="ECO:0007669"/>
    <property type="project" value="UniProtKB-EC"/>
</dbReference>